<sequence length="353" mass="37633">MRAAPARVGPPVRVARGPRRAAGRRSIRGVRVECRNRILFRREVDESDDGAESITLALGDSRSEHVRGVLKLAAGDSLRVGVVNGSPATAVVSTMDATSMTLTWRPGVETDDGDTARRSLTAPLVDVDLLLAMPRPKVMTRLWAPLASIGVRNVYLTNASRVERYYWDSTALDEAKVIAELTRGMEQSGDVRMPGVCVVRRFPAAVDAVREMTGAPRRDGGQEPRGRGGREGGGNGGGMPREGSAFWLVKPPPADENDDDAEVVMLTAHPGAAATVGDAFGDLSSSSSSSSSGRPRRTRAVVAVGPEGGWTDFERRSLLDAGFVEVALGRRTFATDVACVALVAAVRERTSSW</sequence>
<protein>
    <recommendedName>
        <fullName evidence="3">16S rRNA (uracil(1498)-N(3))-methyltransferase</fullName>
        <ecNumber evidence="3">2.1.1.193</ecNumber>
    </recommendedName>
</protein>
<dbReference type="OrthoDB" id="2021042at2759"/>
<feature type="region of interest" description="Disordered" evidence="11">
    <location>
        <begin position="210"/>
        <end position="253"/>
    </location>
</feature>
<dbReference type="Proteomes" id="UP000002009">
    <property type="component" value="Chromosome 3"/>
</dbReference>
<name>C1E1F5_MICCC</name>
<dbReference type="PANTHER" id="PTHR30027:SF3">
    <property type="entry name" value="16S RRNA (URACIL(1498)-N(3))-METHYLTRANSFERASE"/>
    <property type="match status" value="1"/>
</dbReference>
<feature type="compositionally biased region" description="Basic and acidic residues" evidence="11">
    <location>
        <begin position="216"/>
        <end position="230"/>
    </location>
</feature>
<evidence type="ECO:0000256" key="2">
    <source>
        <dbReference type="ARBA" id="ARBA00005528"/>
    </source>
</evidence>
<feature type="domain" description="Ribosomal RNA small subunit methyltransferase E methyltransferase" evidence="12">
    <location>
        <begin position="288"/>
        <end position="346"/>
    </location>
</feature>
<comment type="function">
    <text evidence="9">Specifically methylates the N3 position of the uracil ring of uridine 1498 (m3U1498) in 16S rRNA. Acts on the fully assembled 30S ribosomal subunit.</text>
</comment>
<dbReference type="GeneID" id="8241663"/>
<dbReference type="GO" id="GO:0005737">
    <property type="term" value="C:cytoplasm"/>
    <property type="evidence" value="ECO:0007669"/>
    <property type="project" value="UniProtKB-SubCell"/>
</dbReference>
<accession>C1E1F5</accession>
<keyword evidence="14" id="KW-1185">Reference proteome</keyword>
<evidence type="ECO:0000256" key="4">
    <source>
        <dbReference type="ARBA" id="ARBA00022490"/>
    </source>
</evidence>
<evidence type="ECO:0000259" key="12">
    <source>
        <dbReference type="Pfam" id="PF04452"/>
    </source>
</evidence>
<evidence type="ECO:0000256" key="1">
    <source>
        <dbReference type="ARBA" id="ARBA00004496"/>
    </source>
</evidence>
<dbReference type="Pfam" id="PF04452">
    <property type="entry name" value="Methyltrans_RNA"/>
    <property type="match status" value="2"/>
</dbReference>
<evidence type="ECO:0000256" key="7">
    <source>
        <dbReference type="ARBA" id="ARBA00022679"/>
    </source>
</evidence>
<comment type="subcellular location">
    <subcellularLocation>
        <location evidence="1">Cytoplasm</location>
    </subcellularLocation>
</comment>
<dbReference type="GO" id="GO:0070475">
    <property type="term" value="P:rRNA base methylation"/>
    <property type="evidence" value="ECO:0007669"/>
    <property type="project" value="TreeGrafter"/>
</dbReference>
<keyword evidence="4" id="KW-0963">Cytoplasm</keyword>
<keyword evidence="6" id="KW-0489">Methyltransferase</keyword>
<dbReference type="OMA" id="WIPSEME"/>
<dbReference type="InterPro" id="IPR029028">
    <property type="entry name" value="Alpha/beta_knot_MTases"/>
</dbReference>
<gene>
    <name evidence="13" type="ORF">MICPUN_56854</name>
</gene>
<comment type="similarity">
    <text evidence="2">Belongs to the RNA methyltransferase RsmE family.</text>
</comment>
<comment type="catalytic activity">
    <reaction evidence="10">
        <text>uridine(1498) in 16S rRNA + S-adenosyl-L-methionine = N(3)-methyluridine(1498) in 16S rRNA + S-adenosyl-L-homocysteine + H(+)</text>
        <dbReference type="Rhea" id="RHEA:42920"/>
        <dbReference type="Rhea" id="RHEA-COMP:10283"/>
        <dbReference type="Rhea" id="RHEA-COMP:10284"/>
        <dbReference type="ChEBI" id="CHEBI:15378"/>
        <dbReference type="ChEBI" id="CHEBI:57856"/>
        <dbReference type="ChEBI" id="CHEBI:59789"/>
        <dbReference type="ChEBI" id="CHEBI:65315"/>
        <dbReference type="ChEBI" id="CHEBI:74502"/>
        <dbReference type="EC" id="2.1.1.193"/>
    </reaction>
</comment>
<evidence type="ECO:0000256" key="8">
    <source>
        <dbReference type="ARBA" id="ARBA00022691"/>
    </source>
</evidence>
<feature type="domain" description="Ribosomal RNA small subunit methyltransferase E methyltransferase" evidence="12">
    <location>
        <begin position="124"/>
        <end position="211"/>
    </location>
</feature>
<proteinExistence type="inferred from homology"/>
<evidence type="ECO:0000313" key="14">
    <source>
        <dbReference type="Proteomes" id="UP000002009"/>
    </source>
</evidence>
<dbReference type="InParanoid" id="C1E1F5"/>
<evidence type="ECO:0000256" key="6">
    <source>
        <dbReference type="ARBA" id="ARBA00022603"/>
    </source>
</evidence>
<evidence type="ECO:0000256" key="3">
    <source>
        <dbReference type="ARBA" id="ARBA00012328"/>
    </source>
</evidence>
<organism evidence="13 14">
    <name type="scientific">Micromonas commoda (strain RCC299 / NOUM17 / CCMP2709)</name>
    <name type="common">Picoplanktonic green alga</name>
    <dbReference type="NCBI Taxonomy" id="296587"/>
    <lineage>
        <taxon>Eukaryota</taxon>
        <taxon>Viridiplantae</taxon>
        <taxon>Chlorophyta</taxon>
        <taxon>Mamiellophyceae</taxon>
        <taxon>Mamiellales</taxon>
        <taxon>Mamiellaceae</taxon>
        <taxon>Micromonas</taxon>
    </lineage>
</organism>
<dbReference type="InterPro" id="IPR046886">
    <property type="entry name" value="RsmE_MTase_dom"/>
</dbReference>
<dbReference type="GO" id="GO:0070042">
    <property type="term" value="F:rRNA (uridine-N3-)-methyltransferase activity"/>
    <property type="evidence" value="ECO:0007669"/>
    <property type="project" value="TreeGrafter"/>
</dbReference>
<dbReference type="KEGG" id="mis:MICPUN_56854"/>
<evidence type="ECO:0000256" key="9">
    <source>
        <dbReference type="ARBA" id="ARBA00025699"/>
    </source>
</evidence>
<dbReference type="Gene3D" id="3.40.1280.10">
    <property type="match status" value="1"/>
</dbReference>
<evidence type="ECO:0000313" key="13">
    <source>
        <dbReference type="EMBL" id="ACO62161.1"/>
    </source>
</evidence>
<dbReference type="AlphaFoldDB" id="C1E1F5"/>
<keyword evidence="8" id="KW-0949">S-adenosyl-L-methionine</keyword>
<evidence type="ECO:0000256" key="11">
    <source>
        <dbReference type="SAM" id="MobiDB-lite"/>
    </source>
</evidence>
<dbReference type="InterPro" id="IPR029026">
    <property type="entry name" value="tRNA_m1G_MTases_N"/>
</dbReference>
<dbReference type="EMBL" id="CP001324">
    <property type="protein sequence ID" value="ACO62161.1"/>
    <property type="molecule type" value="Genomic_DNA"/>
</dbReference>
<dbReference type="eggNOG" id="ENOG502S21E">
    <property type="taxonomic scope" value="Eukaryota"/>
</dbReference>
<dbReference type="SUPFAM" id="SSF75217">
    <property type="entry name" value="alpha/beta knot"/>
    <property type="match status" value="2"/>
</dbReference>
<keyword evidence="5" id="KW-0698">rRNA processing</keyword>
<feature type="region of interest" description="Disordered" evidence="11">
    <location>
        <begin position="275"/>
        <end position="299"/>
    </location>
</feature>
<reference evidence="13 14" key="1">
    <citation type="journal article" date="2009" name="Science">
        <title>Green evolution and dynamic adaptations revealed by genomes of the marine picoeukaryotes Micromonas.</title>
        <authorList>
            <person name="Worden A.Z."/>
            <person name="Lee J.H."/>
            <person name="Mock T."/>
            <person name="Rouze P."/>
            <person name="Simmons M.P."/>
            <person name="Aerts A.L."/>
            <person name="Allen A.E."/>
            <person name="Cuvelier M.L."/>
            <person name="Derelle E."/>
            <person name="Everett M.V."/>
            <person name="Foulon E."/>
            <person name="Grimwood J."/>
            <person name="Gundlach H."/>
            <person name="Henrissat B."/>
            <person name="Napoli C."/>
            <person name="McDonald S.M."/>
            <person name="Parker M.S."/>
            <person name="Rombauts S."/>
            <person name="Salamov A."/>
            <person name="Von Dassow P."/>
            <person name="Badger J.H."/>
            <person name="Coutinho P.M."/>
            <person name="Demir E."/>
            <person name="Dubchak I."/>
            <person name="Gentemann C."/>
            <person name="Eikrem W."/>
            <person name="Gready J.E."/>
            <person name="John U."/>
            <person name="Lanier W."/>
            <person name="Lindquist E.A."/>
            <person name="Lucas S."/>
            <person name="Mayer K.F."/>
            <person name="Moreau H."/>
            <person name="Not F."/>
            <person name="Otillar R."/>
            <person name="Panaud O."/>
            <person name="Pangilinan J."/>
            <person name="Paulsen I."/>
            <person name="Piegu B."/>
            <person name="Poliakov A."/>
            <person name="Robbens S."/>
            <person name="Schmutz J."/>
            <person name="Toulza E."/>
            <person name="Wyss T."/>
            <person name="Zelensky A."/>
            <person name="Zhou K."/>
            <person name="Armbrust E.V."/>
            <person name="Bhattacharya D."/>
            <person name="Goodenough U.W."/>
            <person name="Van de Peer Y."/>
            <person name="Grigoriev I.V."/>
        </authorList>
    </citation>
    <scope>NUCLEOTIDE SEQUENCE [LARGE SCALE GENOMIC DNA]</scope>
    <source>
        <strain evidence="14">RCC299 / NOUM17</strain>
    </source>
</reference>
<feature type="compositionally biased region" description="Gly residues" evidence="11">
    <location>
        <begin position="231"/>
        <end position="240"/>
    </location>
</feature>
<dbReference type="EC" id="2.1.1.193" evidence="3"/>
<evidence type="ECO:0000256" key="5">
    <source>
        <dbReference type="ARBA" id="ARBA00022552"/>
    </source>
</evidence>
<dbReference type="PANTHER" id="PTHR30027">
    <property type="entry name" value="RIBOSOMAL RNA SMALL SUBUNIT METHYLTRANSFERASE E"/>
    <property type="match status" value="1"/>
</dbReference>
<evidence type="ECO:0000256" key="10">
    <source>
        <dbReference type="ARBA" id="ARBA00047944"/>
    </source>
</evidence>
<dbReference type="InterPro" id="IPR006700">
    <property type="entry name" value="RsmE"/>
</dbReference>
<keyword evidence="7" id="KW-0808">Transferase</keyword>
<dbReference type="RefSeq" id="XP_002500903.1">
    <property type="nucleotide sequence ID" value="XM_002500857.1"/>
</dbReference>
<dbReference type="STRING" id="296587.C1E1F5"/>